<organism evidence="2 3">
    <name type="scientific">Heliophilum fasciatum</name>
    <dbReference type="NCBI Taxonomy" id="35700"/>
    <lineage>
        <taxon>Bacteria</taxon>
        <taxon>Bacillati</taxon>
        <taxon>Bacillota</taxon>
        <taxon>Clostridia</taxon>
        <taxon>Eubacteriales</taxon>
        <taxon>Heliobacteriaceae</taxon>
        <taxon>Heliophilum</taxon>
    </lineage>
</organism>
<protein>
    <submittedName>
        <fullName evidence="2">Uncharacterized protein</fullName>
    </submittedName>
</protein>
<reference evidence="2 3" key="1">
    <citation type="submission" date="2019-03" db="EMBL/GenBank/DDBJ databases">
        <title>Genomic Encyclopedia of Type Strains, Phase IV (KMG-IV): sequencing the most valuable type-strain genomes for metagenomic binning, comparative biology and taxonomic classification.</title>
        <authorList>
            <person name="Goeker M."/>
        </authorList>
    </citation>
    <scope>NUCLEOTIDE SEQUENCE [LARGE SCALE GENOMIC DNA]</scope>
    <source>
        <strain evidence="2 3">DSM 11170</strain>
    </source>
</reference>
<accession>A0A4R2RSE1</accession>
<keyword evidence="3" id="KW-1185">Reference proteome</keyword>
<evidence type="ECO:0000256" key="1">
    <source>
        <dbReference type="SAM" id="Phobius"/>
    </source>
</evidence>
<dbReference type="Proteomes" id="UP000294813">
    <property type="component" value="Unassembled WGS sequence"/>
</dbReference>
<keyword evidence="1" id="KW-0812">Transmembrane</keyword>
<name>A0A4R2RSE1_9FIRM</name>
<dbReference type="RefSeq" id="WP_131918402.1">
    <property type="nucleotide sequence ID" value="NZ_JAOQNU010000005.1"/>
</dbReference>
<dbReference type="AlphaFoldDB" id="A0A4R2RSE1"/>
<keyword evidence="1" id="KW-0472">Membrane</keyword>
<comment type="caution">
    <text evidence="2">The sequence shown here is derived from an EMBL/GenBank/DDBJ whole genome shotgun (WGS) entry which is preliminary data.</text>
</comment>
<gene>
    <name evidence="2" type="ORF">EDD73_10545</name>
</gene>
<evidence type="ECO:0000313" key="3">
    <source>
        <dbReference type="Proteomes" id="UP000294813"/>
    </source>
</evidence>
<dbReference type="EMBL" id="SLXT01000005">
    <property type="protein sequence ID" value="TCP67150.1"/>
    <property type="molecule type" value="Genomic_DNA"/>
</dbReference>
<keyword evidence="1" id="KW-1133">Transmembrane helix</keyword>
<proteinExistence type="predicted"/>
<evidence type="ECO:0000313" key="2">
    <source>
        <dbReference type="EMBL" id="TCP67150.1"/>
    </source>
</evidence>
<sequence>MKDKRQTGMVLLHLMVLIAVMMVAMAGVVLMSSAMRMGLRDDEKTKQMQYAAEAGLEAALAILNREAAAGQDLTDWNKTALQALLNTLQAQALPIEGISLTWTVTSSLLQPGWVIIVEARKDQAWLAVARDMVVHTTTEGSKVRLINQREPMNPGGAWLGAMGAGFFPAGSDGRGLNYRVTGGDGFSYVL</sequence>
<feature type="transmembrane region" description="Helical" evidence="1">
    <location>
        <begin position="12"/>
        <end position="31"/>
    </location>
</feature>